<keyword evidence="4 10" id="KW-1003">Cell membrane</keyword>
<keyword evidence="7 10" id="KW-0283">Flagellar rotation</keyword>
<feature type="transmembrane region" description="Helical" evidence="10">
    <location>
        <begin position="37"/>
        <end position="62"/>
    </location>
</feature>
<keyword evidence="11" id="KW-0969">Cilium</keyword>
<keyword evidence="11" id="KW-0966">Cell projection</keyword>
<proteinExistence type="inferred from homology"/>
<evidence type="ECO:0000256" key="10">
    <source>
        <dbReference type="RuleBase" id="RU364125"/>
    </source>
</evidence>
<evidence type="ECO:0000256" key="8">
    <source>
        <dbReference type="ARBA" id="ARBA00022989"/>
    </source>
</evidence>
<dbReference type="Proteomes" id="UP000587760">
    <property type="component" value="Unassembled WGS sequence"/>
</dbReference>
<evidence type="ECO:0000256" key="2">
    <source>
        <dbReference type="ARBA" id="ARBA00004162"/>
    </source>
</evidence>
<dbReference type="GO" id="GO:0009425">
    <property type="term" value="C:bacterial-type flagellum basal body"/>
    <property type="evidence" value="ECO:0007669"/>
    <property type="project" value="InterPro"/>
</dbReference>
<sequence>MSDEDVGNAIEEMGDEGFKEAAETKSSKGLSKTLVKLLTYIVGGIIGIILVVTIVVITVKFLDRGDRAQTFKEFSEEYQGKTPPYIYFGMIDQIRTRTADKAPHSVSVKVEIGYNEGDEKLATELTARNPQLTDLVRTYFGSKTAEELLTDEQAIKDELKERINAVLTNGRVESIIFPEYQVFEF</sequence>
<keyword evidence="5 10" id="KW-0145">Chemotaxis</keyword>
<evidence type="ECO:0000256" key="7">
    <source>
        <dbReference type="ARBA" id="ARBA00022779"/>
    </source>
</evidence>
<evidence type="ECO:0000256" key="3">
    <source>
        <dbReference type="ARBA" id="ARBA00008281"/>
    </source>
</evidence>
<reference evidence="11 12" key="1">
    <citation type="submission" date="2020-08" db="EMBL/GenBank/DDBJ databases">
        <title>Genomic Encyclopedia of Type Strains, Phase IV (KMG-IV): sequencing the most valuable type-strain genomes for metagenomic binning, comparative biology and taxonomic classification.</title>
        <authorList>
            <person name="Goeker M."/>
        </authorList>
    </citation>
    <scope>NUCLEOTIDE SEQUENCE [LARGE SCALE GENOMIC DNA]</scope>
    <source>
        <strain evidence="11 12">DSM 2461</strain>
    </source>
</reference>
<dbReference type="Pfam" id="PF03748">
    <property type="entry name" value="FliL"/>
    <property type="match status" value="1"/>
</dbReference>
<keyword evidence="12" id="KW-1185">Reference proteome</keyword>
<keyword evidence="8 10" id="KW-1133">Transmembrane helix</keyword>
<evidence type="ECO:0000313" key="11">
    <source>
        <dbReference type="EMBL" id="MBB6481949.1"/>
    </source>
</evidence>
<gene>
    <name evidence="11" type="ORF">HNR50_003630</name>
</gene>
<keyword evidence="6 10" id="KW-0812">Transmembrane</keyword>
<protein>
    <recommendedName>
        <fullName evidence="10">Flagellar protein FliL</fullName>
    </recommendedName>
</protein>
<comment type="caution">
    <text evidence="11">The sequence shown here is derived from an EMBL/GenBank/DDBJ whole genome shotgun (WGS) entry which is preliminary data.</text>
</comment>
<dbReference type="AlphaFoldDB" id="A0A841RGN5"/>
<dbReference type="EMBL" id="JACHGJ010000008">
    <property type="protein sequence ID" value="MBB6481949.1"/>
    <property type="molecule type" value="Genomic_DNA"/>
</dbReference>
<accession>A0A841RGN5</accession>
<evidence type="ECO:0000313" key="12">
    <source>
        <dbReference type="Proteomes" id="UP000587760"/>
    </source>
</evidence>
<evidence type="ECO:0000256" key="1">
    <source>
        <dbReference type="ARBA" id="ARBA00002254"/>
    </source>
</evidence>
<name>A0A841RGN5_9SPIO</name>
<evidence type="ECO:0000256" key="5">
    <source>
        <dbReference type="ARBA" id="ARBA00022500"/>
    </source>
</evidence>
<dbReference type="PANTHER" id="PTHR35091">
    <property type="entry name" value="FLAGELLAR PROTEIN FLIL"/>
    <property type="match status" value="1"/>
</dbReference>
<dbReference type="InterPro" id="IPR005503">
    <property type="entry name" value="FliL"/>
</dbReference>
<organism evidence="11 12">
    <name type="scientific">Spirochaeta isovalerica</name>
    <dbReference type="NCBI Taxonomy" id="150"/>
    <lineage>
        <taxon>Bacteria</taxon>
        <taxon>Pseudomonadati</taxon>
        <taxon>Spirochaetota</taxon>
        <taxon>Spirochaetia</taxon>
        <taxon>Spirochaetales</taxon>
        <taxon>Spirochaetaceae</taxon>
        <taxon>Spirochaeta</taxon>
    </lineage>
</organism>
<evidence type="ECO:0000256" key="9">
    <source>
        <dbReference type="ARBA" id="ARBA00023136"/>
    </source>
</evidence>
<dbReference type="GO" id="GO:0006935">
    <property type="term" value="P:chemotaxis"/>
    <property type="evidence" value="ECO:0007669"/>
    <property type="project" value="UniProtKB-KW"/>
</dbReference>
<dbReference type="GO" id="GO:0071978">
    <property type="term" value="P:bacterial-type flagellum-dependent swarming motility"/>
    <property type="evidence" value="ECO:0007669"/>
    <property type="project" value="TreeGrafter"/>
</dbReference>
<comment type="function">
    <text evidence="1 10">Controls the rotational direction of flagella during chemotaxis.</text>
</comment>
<comment type="subcellular location">
    <subcellularLocation>
        <location evidence="2">Cell membrane</location>
        <topology evidence="2">Single-pass membrane protein</topology>
    </subcellularLocation>
</comment>
<evidence type="ECO:0000256" key="6">
    <source>
        <dbReference type="ARBA" id="ARBA00022692"/>
    </source>
</evidence>
<keyword evidence="11" id="KW-0282">Flagellum</keyword>
<dbReference type="GO" id="GO:0005886">
    <property type="term" value="C:plasma membrane"/>
    <property type="evidence" value="ECO:0007669"/>
    <property type="project" value="UniProtKB-SubCell"/>
</dbReference>
<evidence type="ECO:0000256" key="4">
    <source>
        <dbReference type="ARBA" id="ARBA00022475"/>
    </source>
</evidence>
<comment type="similarity">
    <text evidence="3 10">Belongs to the FliL family.</text>
</comment>
<dbReference type="RefSeq" id="WP_184748180.1">
    <property type="nucleotide sequence ID" value="NZ_JACHGJ010000008.1"/>
</dbReference>
<keyword evidence="9 10" id="KW-0472">Membrane</keyword>
<dbReference type="PANTHER" id="PTHR35091:SF2">
    <property type="entry name" value="FLAGELLAR PROTEIN FLIL"/>
    <property type="match status" value="1"/>
</dbReference>